<evidence type="ECO:0008006" key="4">
    <source>
        <dbReference type="Google" id="ProtNLM"/>
    </source>
</evidence>
<organism evidence="2 3">
    <name type="scientific">Luteimonas salinisoli</name>
    <dbReference type="NCBI Taxonomy" id="2752307"/>
    <lineage>
        <taxon>Bacteria</taxon>
        <taxon>Pseudomonadati</taxon>
        <taxon>Pseudomonadota</taxon>
        <taxon>Gammaproteobacteria</taxon>
        <taxon>Lysobacterales</taxon>
        <taxon>Lysobacteraceae</taxon>
        <taxon>Luteimonas</taxon>
    </lineage>
</organism>
<dbReference type="Proteomes" id="UP000578091">
    <property type="component" value="Unassembled WGS sequence"/>
</dbReference>
<dbReference type="AlphaFoldDB" id="A0A853JGI9"/>
<keyword evidence="1" id="KW-0812">Transmembrane</keyword>
<comment type="caution">
    <text evidence="2">The sequence shown here is derived from an EMBL/GenBank/DDBJ whole genome shotgun (WGS) entry which is preliminary data.</text>
</comment>
<accession>A0A853JGI9</accession>
<dbReference type="EMBL" id="JACCKA010000081">
    <property type="protein sequence ID" value="NZA27558.1"/>
    <property type="molecule type" value="Genomic_DNA"/>
</dbReference>
<protein>
    <recommendedName>
        <fullName evidence="4">Transmembrane protein</fullName>
    </recommendedName>
</protein>
<name>A0A853JGI9_9GAMM</name>
<evidence type="ECO:0000256" key="1">
    <source>
        <dbReference type="SAM" id="Phobius"/>
    </source>
</evidence>
<keyword evidence="3" id="KW-1185">Reference proteome</keyword>
<proteinExistence type="predicted"/>
<gene>
    <name evidence="2" type="ORF">H0E84_14345</name>
</gene>
<keyword evidence="1" id="KW-1133">Transmembrane helix</keyword>
<feature type="transmembrane region" description="Helical" evidence="1">
    <location>
        <begin position="78"/>
        <end position="97"/>
    </location>
</feature>
<dbReference type="RefSeq" id="WP_180679335.1">
    <property type="nucleotide sequence ID" value="NZ_JACCKA010000081.1"/>
</dbReference>
<evidence type="ECO:0000313" key="3">
    <source>
        <dbReference type="Proteomes" id="UP000578091"/>
    </source>
</evidence>
<reference evidence="2 3" key="1">
    <citation type="submission" date="2020-07" db="EMBL/GenBank/DDBJ databases">
        <title>Luteimonas sp. SJ-92.</title>
        <authorList>
            <person name="Huang X.-X."/>
            <person name="Xu L."/>
            <person name="Sun J.-Q."/>
        </authorList>
    </citation>
    <scope>NUCLEOTIDE SEQUENCE [LARGE SCALE GENOMIC DNA]</scope>
    <source>
        <strain evidence="2 3">SJ-92</strain>
    </source>
</reference>
<evidence type="ECO:0000313" key="2">
    <source>
        <dbReference type="EMBL" id="NZA27558.1"/>
    </source>
</evidence>
<keyword evidence="1" id="KW-0472">Membrane</keyword>
<sequence>MILFLALCFVGIAIGGACAFVIFWPLSLVHLRERDPALRARLGDGAFLRPAALHWLLSGGYRESRDRQFTGLATPARIALLTVLFGLGMAALLWLWWLA</sequence>